<proteinExistence type="predicted"/>
<accession>A0A0P7XQP7</accession>
<dbReference type="EMBL" id="LJXT01000012">
    <property type="protein sequence ID" value="KPQ19307.1"/>
    <property type="molecule type" value="Genomic_DNA"/>
</dbReference>
<name>A0A0P7XQP7_9BACT</name>
<dbReference type="AlphaFoldDB" id="A0A0P7XQP7"/>
<evidence type="ECO:0000256" key="1">
    <source>
        <dbReference type="SAM" id="MobiDB-lite"/>
    </source>
</evidence>
<protein>
    <submittedName>
        <fullName evidence="2">Uncharacterized protein</fullName>
    </submittedName>
</protein>
<feature type="compositionally biased region" description="Gly residues" evidence="1">
    <location>
        <begin position="232"/>
        <end position="252"/>
    </location>
</feature>
<sequence length="422" mass="47191">MNLASYSKELFRNTLFLLLIAFIFSSCVEDTSLNSGQTTLQENQIKRTFTSIQKDKFLKTFREESNPSSFGFRIAEDDNQYFDKANWSKAFRHEDLVKGEVTYTIPLITENVETFTNLIVVKKGIDTNSYLIRYLPEKEWIETKQRRHGFGNFSGTIQLLRLDGEVFSESQYLHGVAIQTENTNSRVSGCTTEIVVTGFTTVCVNGDCIISEVRYAEVETCESNPGGDLPPGSGGTGGGSSAGGSTGSGDLGIPGMLDPEDIAYWLRPLNPQDDLNNPYDGMKAVSTDGTIYTYDAQVDAWLMPEVVVMEEQGFIANFFGNPDFDGGVVTAMTLTLTTTAKRSPIGQVIIGTIAFNLWLYSMYEVMTSESSPDQACWDFLLECQRWNYKYSTNFECYKCLGKCKDTKIGKWPYTDCPIGYYE</sequence>
<dbReference type="PATRIC" id="fig|1305737.6.peg.1316"/>
<evidence type="ECO:0000313" key="2">
    <source>
        <dbReference type="EMBL" id="KPQ19307.1"/>
    </source>
</evidence>
<dbReference type="STRING" id="1305737.GCA_000526355_02640"/>
<feature type="region of interest" description="Disordered" evidence="1">
    <location>
        <begin position="221"/>
        <end position="252"/>
    </location>
</feature>
<evidence type="ECO:0000313" key="3">
    <source>
        <dbReference type="Proteomes" id="UP000050421"/>
    </source>
</evidence>
<dbReference type="Proteomes" id="UP000050421">
    <property type="component" value="Unassembled WGS sequence"/>
</dbReference>
<gene>
    <name evidence="2" type="ORF">HLUCCX10_03205</name>
</gene>
<dbReference type="OrthoDB" id="9819054at2"/>
<organism evidence="2 3">
    <name type="scientific">Algoriphagus marincola HL-49</name>
    <dbReference type="NCBI Taxonomy" id="1305737"/>
    <lineage>
        <taxon>Bacteria</taxon>
        <taxon>Pseudomonadati</taxon>
        <taxon>Bacteroidota</taxon>
        <taxon>Cytophagia</taxon>
        <taxon>Cytophagales</taxon>
        <taxon>Cyclobacteriaceae</taxon>
        <taxon>Algoriphagus</taxon>
    </lineage>
</organism>
<comment type="caution">
    <text evidence="2">The sequence shown here is derived from an EMBL/GenBank/DDBJ whole genome shotgun (WGS) entry which is preliminary data.</text>
</comment>
<reference evidence="2 3" key="1">
    <citation type="submission" date="2015-09" db="EMBL/GenBank/DDBJ databases">
        <title>Identification and resolution of microdiversity through metagenomic sequencing of parallel consortia.</title>
        <authorList>
            <person name="Nelson W.C."/>
            <person name="Romine M.F."/>
            <person name="Lindemann S.R."/>
        </authorList>
    </citation>
    <scope>NUCLEOTIDE SEQUENCE [LARGE SCALE GENOMIC DNA]</scope>
    <source>
        <strain evidence="2">HL-49</strain>
    </source>
</reference>